<gene>
    <name evidence="1" type="ORF">BST33_00065</name>
</gene>
<protein>
    <submittedName>
        <fullName evidence="1">Uncharacterized protein</fullName>
    </submittedName>
</protein>
<proteinExistence type="predicted"/>
<dbReference type="AlphaFoldDB" id="A0A7I7RA31"/>
<dbReference type="RefSeq" id="WP_083022153.1">
    <property type="nucleotide sequence ID" value="NZ_AP022589.1"/>
</dbReference>
<dbReference type="EMBL" id="MVHZ01000001">
    <property type="protein sequence ID" value="ORB04340.1"/>
    <property type="molecule type" value="Genomic_DNA"/>
</dbReference>
<keyword evidence="2" id="KW-1185">Reference proteome</keyword>
<evidence type="ECO:0000313" key="2">
    <source>
        <dbReference type="Proteomes" id="UP000192320"/>
    </source>
</evidence>
<name>A0A7I7RA31_9MYCO</name>
<sequence length="79" mass="8784">MTELQLDYEFEWDEETGELLTPVEETGEAPRLGPAPLDIPSELNEPPSDPVSEMREEIASLREELASVRATAMSFTSTT</sequence>
<comment type="caution">
    <text evidence="1">The sequence shown here is derived from an EMBL/GenBank/DDBJ whole genome shotgun (WGS) entry which is preliminary data.</text>
</comment>
<accession>A0A7I7RA31</accession>
<dbReference type="Proteomes" id="UP000192320">
    <property type="component" value="Unassembled WGS sequence"/>
</dbReference>
<reference evidence="1 2" key="1">
    <citation type="submission" date="2017-02" db="EMBL/GenBank/DDBJ databases">
        <title>The new phylogeny of genus Mycobacterium.</title>
        <authorList>
            <person name="Tortoli E."/>
            <person name="Trovato A."/>
            <person name="Cirillo D.M."/>
        </authorList>
    </citation>
    <scope>NUCLEOTIDE SEQUENCE [LARGE SCALE GENOMIC DNA]</scope>
    <source>
        <strain evidence="1 2">DSM 45633</strain>
    </source>
</reference>
<evidence type="ECO:0000313" key="1">
    <source>
        <dbReference type="EMBL" id="ORB04340.1"/>
    </source>
</evidence>
<organism evidence="1 2">
    <name type="scientific">Mycolicibacter minnesotensis</name>
    <dbReference type="NCBI Taxonomy" id="1118379"/>
    <lineage>
        <taxon>Bacteria</taxon>
        <taxon>Bacillati</taxon>
        <taxon>Actinomycetota</taxon>
        <taxon>Actinomycetes</taxon>
        <taxon>Mycobacteriales</taxon>
        <taxon>Mycobacteriaceae</taxon>
        <taxon>Mycolicibacter</taxon>
    </lineage>
</organism>